<evidence type="ECO:0000313" key="2">
    <source>
        <dbReference type="Proteomes" id="UP000001955"/>
    </source>
</evidence>
<proteinExistence type="predicted"/>
<evidence type="ECO:0008006" key="3">
    <source>
        <dbReference type="Google" id="ProtNLM"/>
    </source>
</evidence>
<dbReference type="EMBL" id="CP001560">
    <property type="protein sequence ID" value="AFJ45223.1"/>
    <property type="molecule type" value="Genomic_DNA"/>
</dbReference>
<evidence type="ECO:0000313" key="1">
    <source>
        <dbReference type="EMBL" id="AFJ45223.1"/>
    </source>
</evidence>
<protein>
    <recommendedName>
        <fullName evidence="3">HTH luxR-type domain-containing protein</fullName>
    </recommendedName>
</protein>
<dbReference type="eggNOG" id="COG2771">
    <property type="taxonomic scope" value="Bacteria"/>
</dbReference>
<dbReference type="AlphaFoldDB" id="I2B3W9"/>
<dbReference type="GO" id="GO:0003677">
    <property type="term" value="F:DNA binding"/>
    <property type="evidence" value="ECO:0007669"/>
    <property type="project" value="InterPro"/>
</dbReference>
<dbReference type="OrthoDB" id="6609920at2"/>
<dbReference type="GO" id="GO:0006355">
    <property type="term" value="P:regulation of DNA-templated transcription"/>
    <property type="evidence" value="ECO:0007669"/>
    <property type="project" value="InterPro"/>
</dbReference>
<dbReference type="InterPro" id="IPR016032">
    <property type="entry name" value="Sig_transdc_resp-reg_C-effctor"/>
</dbReference>
<dbReference type="HOGENOM" id="CLU_088924_0_0_6"/>
<accession>I2B3W9</accession>
<accession>K6VEM4</accession>
<dbReference type="Proteomes" id="UP000001955">
    <property type="component" value="Chromosome"/>
</dbReference>
<dbReference type="SUPFAM" id="SSF46894">
    <property type="entry name" value="C-terminal effector domain of the bipartite response regulators"/>
    <property type="match status" value="1"/>
</dbReference>
<dbReference type="KEGG" id="ebt:EBL_c00870"/>
<organism evidence="1 2">
    <name type="scientific">Shimwellia blattae (strain ATCC 29907 / DSM 4481 / JCM 1650 / NBRC 105725 / CDC 9005-74)</name>
    <name type="common">Escherichia blattae</name>
    <dbReference type="NCBI Taxonomy" id="630626"/>
    <lineage>
        <taxon>Bacteria</taxon>
        <taxon>Pseudomonadati</taxon>
        <taxon>Pseudomonadota</taxon>
        <taxon>Gammaproteobacteria</taxon>
        <taxon>Enterobacterales</taxon>
        <taxon>Enterobacteriaceae</taxon>
        <taxon>Shimwellia</taxon>
    </lineage>
</organism>
<reference evidence="1 2" key="1">
    <citation type="journal article" date="2012" name="J. Bacteriol.">
        <title>Complete genome sequence of the B12-producing Shimwellia blattae strain DSM 4481, isolated from a cockroach.</title>
        <authorList>
            <person name="Brzuszkiewicz E."/>
            <person name="Waschkowitz T."/>
            <person name="Wiezer A."/>
            <person name="Daniel R."/>
        </authorList>
    </citation>
    <scope>NUCLEOTIDE SEQUENCE [LARGE SCALE GENOMIC DNA]</scope>
    <source>
        <strain evidence="2">ATCC 29907 / DSM 4481 / JCM 1650 / NBRC 105725 / CDC 9005-74</strain>
    </source>
</reference>
<name>I2B3W9_SHIBC</name>
<sequence length="209" mass="24068">MGLNTELKKLFCSSCPQHCSVRPEVSPQTAYCTSPCFCLWPEDNLYFNRGIIEGLLTDNNHAMLNGYIFIDFSITNLHIFTDDAWITFLSKSGLRIILISDRHLQPLANFLFKLHRPISAIIYHDDELSVTSDKIRKIFVGYIDLHTRGPTMTQTEFIILGKFINGMTARQIAETMDLNIRHVYACKQRIEKHLGNKLNRLYINARTIS</sequence>
<keyword evidence="2" id="KW-1185">Reference proteome</keyword>
<gene>
    <name evidence="1" type="ordered locus">EBL_c00870</name>
</gene>